<organism evidence="4 5">
    <name type="scientific">Pedobacter westerhofensis</name>
    <dbReference type="NCBI Taxonomy" id="425512"/>
    <lineage>
        <taxon>Bacteria</taxon>
        <taxon>Pseudomonadati</taxon>
        <taxon>Bacteroidota</taxon>
        <taxon>Sphingobacteriia</taxon>
        <taxon>Sphingobacteriales</taxon>
        <taxon>Sphingobacteriaceae</taxon>
        <taxon>Pedobacter</taxon>
    </lineage>
</organism>
<dbReference type="Gene3D" id="3.30.530.20">
    <property type="match status" value="1"/>
</dbReference>
<evidence type="ECO:0000256" key="1">
    <source>
        <dbReference type="ARBA" id="ARBA00008918"/>
    </source>
</evidence>
<dbReference type="OrthoDB" id="9797595at2"/>
<evidence type="ECO:0000259" key="3">
    <source>
        <dbReference type="Pfam" id="PF11127"/>
    </source>
</evidence>
<keyword evidence="5" id="KW-1185">Reference proteome</keyword>
<feature type="domain" description="Coenzyme Q-binding protein COQ10 START" evidence="2">
    <location>
        <begin position="93"/>
        <end position="201"/>
    </location>
</feature>
<name>A0A521EUD6_9SPHI</name>
<dbReference type="PANTHER" id="PTHR33824:SF7">
    <property type="entry name" value="POLYKETIDE CYCLASE_DEHYDRASE AND LIPID TRANSPORT SUPERFAMILY PROTEIN"/>
    <property type="match status" value="1"/>
</dbReference>
<dbReference type="Pfam" id="PF03364">
    <property type="entry name" value="Polyketide_cyc"/>
    <property type="match status" value="1"/>
</dbReference>
<dbReference type="CDD" id="cd07817">
    <property type="entry name" value="SRPBCC_8"/>
    <property type="match status" value="1"/>
</dbReference>
<dbReference type="InterPro" id="IPR023393">
    <property type="entry name" value="START-like_dom_sf"/>
</dbReference>
<dbReference type="AlphaFoldDB" id="A0A521EUD6"/>
<proteinExistence type="inferred from homology"/>
<comment type="similarity">
    <text evidence="1">Belongs to the ribosome association toxin RatA family.</text>
</comment>
<dbReference type="SUPFAM" id="SSF55961">
    <property type="entry name" value="Bet v1-like"/>
    <property type="match status" value="1"/>
</dbReference>
<dbReference type="InterPro" id="IPR005031">
    <property type="entry name" value="COQ10_START"/>
</dbReference>
<feature type="domain" description="Inner membrane protein YgaP-like transmembrane" evidence="3">
    <location>
        <begin position="23"/>
        <end position="79"/>
    </location>
</feature>
<protein>
    <submittedName>
        <fullName evidence="4">Uncharacterized membrane protein</fullName>
    </submittedName>
</protein>
<dbReference type="EMBL" id="FXTN01000009">
    <property type="protein sequence ID" value="SMO87515.1"/>
    <property type="molecule type" value="Genomic_DNA"/>
</dbReference>
<accession>A0A521EUD6</accession>
<dbReference type="PANTHER" id="PTHR33824">
    <property type="entry name" value="POLYKETIDE CYCLASE/DEHYDRASE AND LIPID TRANSPORT SUPERFAMILY PROTEIN"/>
    <property type="match status" value="1"/>
</dbReference>
<evidence type="ECO:0000313" key="4">
    <source>
        <dbReference type="EMBL" id="SMO87515.1"/>
    </source>
</evidence>
<sequence length="230" mass="26170">METHQEHLKLRSGNFSIEKQQHENVGLTERFVSVFAGAILLSKGLRNPFKPKFLYGAYLTYRGFTGRCLFYEQLDIDGTKPQAVNIRGEFVIDRHAAEVYAYWRNLNNLPGSVNHLFDVKMLSEKVSHWKSKVLGNILPVDWTAEIVKDEPGRLIGWRSAKGSVLQHVGKVEFEQIPDGMGTNLKIVLSYHPPVGGVGIGLARLFNPYFEQLLSKEIKTFKHEIESPARY</sequence>
<dbReference type="Pfam" id="PF11127">
    <property type="entry name" value="YgaP-like_TM"/>
    <property type="match status" value="1"/>
</dbReference>
<gene>
    <name evidence="4" type="ORF">SAMN06265348_109139</name>
</gene>
<reference evidence="4 5" key="1">
    <citation type="submission" date="2017-05" db="EMBL/GenBank/DDBJ databases">
        <authorList>
            <person name="Varghese N."/>
            <person name="Submissions S."/>
        </authorList>
    </citation>
    <scope>NUCLEOTIDE SEQUENCE [LARGE SCALE GENOMIC DNA]</scope>
    <source>
        <strain evidence="4 5">DSM 19036</strain>
    </source>
</reference>
<dbReference type="InterPro" id="IPR047137">
    <property type="entry name" value="ORF3"/>
</dbReference>
<dbReference type="Proteomes" id="UP000320300">
    <property type="component" value="Unassembled WGS sequence"/>
</dbReference>
<evidence type="ECO:0000313" key="5">
    <source>
        <dbReference type="Proteomes" id="UP000320300"/>
    </source>
</evidence>
<dbReference type="RefSeq" id="WP_142529556.1">
    <property type="nucleotide sequence ID" value="NZ_CBCSJO010000009.1"/>
</dbReference>
<evidence type="ECO:0000259" key="2">
    <source>
        <dbReference type="Pfam" id="PF03364"/>
    </source>
</evidence>
<dbReference type="InterPro" id="IPR021309">
    <property type="entry name" value="YgaP-like_TM"/>
</dbReference>